<dbReference type="PANTHER" id="PTHR37480:SF1">
    <property type="entry name" value="ENOYL-[ACYL-CARRIER-PROTEIN] REDUCTASE [NADH]"/>
    <property type="match status" value="1"/>
</dbReference>
<comment type="pathway">
    <text evidence="1">Lipid metabolism.</text>
</comment>
<reference evidence="15 16" key="1">
    <citation type="submission" date="2017-09" db="EMBL/GenBank/DDBJ databases">
        <authorList>
            <person name="Lee N."/>
            <person name="Cho B.-K."/>
        </authorList>
    </citation>
    <scope>NUCLEOTIDE SEQUENCE [LARGE SCALE GENOMIC DNA]</scope>
    <source>
        <strain evidence="15 16">ATCC 12853</strain>
    </source>
</reference>
<evidence type="ECO:0000313" key="15">
    <source>
        <dbReference type="EMBL" id="QEU90690.1"/>
    </source>
</evidence>
<evidence type="ECO:0000256" key="4">
    <source>
        <dbReference type="ARBA" id="ARBA00022516"/>
    </source>
</evidence>
<comment type="subunit">
    <text evidence="2">Monomer.</text>
</comment>
<evidence type="ECO:0000256" key="5">
    <source>
        <dbReference type="ARBA" id="ARBA00022832"/>
    </source>
</evidence>
<keyword evidence="6" id="KW-0560">Oxidoreductase</keyword>
<dbReference type="GO" id="GO:0006633">
    <property type="term" value="P:fatty acid biosynthetic process"/>
    <property type="evidence" value="ECO:0007669"/>
    <property type="project" value="UniProtKB-KW"/>
</dbReference>
<evidence type="ECO:0000313" key="16">
    <source>
        <dbReference type="Proteomes" id="UP000325529"/>
    </source>
</evidence>
<feature type="domain" description="Trans-2-enoyl-CoA reductase catalytic" evidence="13">
    <location>
        <begin position="84"/>
        <end position="319"/>
    </location>
</feature>
<dbReference type="NCBIfam" id="NF043048">
    <property type="entry name" value="EnoyACPredFabV"/>
    <property type="match status" value="1"/>
</dbReference>
<evidence type="ECO:0000256" key="7">
    <source>
        <dbReference type="ARBA" id="ARBA00023027"/>
    </source>
</evidence>
<dbReference type="RefSeq" id="WP_063805998.1">
    <property type="nucleotide sequence ID" value="NZ_CP023699.1"/>
</dbReference>
<evidence type="ECO:0000256" key="8">
    <source>
        <dbReference type="ARBA" id="ARBA00023098"/>
    </source>
</evidence>
<dbReference type="OrthoDB" id="9802260at2"/>
<dbReference type="InterPro" id="IPR010758">
    <property type="entry name" value="Trans-2-enoyl-CoA_reductase"/>
</dbReference>
<dbReference type="GO" id="GO:0004318">
    <property type="term" value="F:enoyl-[acyl-carrier-protein] reductase (NADH) activity"/>
    <property type="evidence" value="ECO:0007669"/>
    <property type="project" value="TreeGrafter"/>
</dbReference>
<keyword evidence="7" id="KW-0520">NAD</keyword>
<feature type="region of interest" description="Disordered" evidence="11">
    <location>
        <begin position="404"/>
        <end position="432"/>
    </location>
</feature>
<dbReference type="GO" id="GO:0051287">
    <property type="term" value="F:NAD binding"/>
    <property type="evidence" value="ECO:0007669"/>
    <property type="project" value="TreeGrafter"/>
</dbReference>
<gene>
    <name evidence="15" type="ORF">CP970_06980</name>
</gene>
<dbReference type="Gene3D" id="3.40.50.720">
    <property type="entry name" value="NAD(P)-binding Rossmann-like Domain"/>
    <property type="match status" value="1"/>
</dbReference>
<accession>A0A5J6G4X2</accession>
<dbReference type="InterPro" id="IPR050048">
    <property type="entry name" value="FabV-like_NADH_b"/>
</dbReference>
<dbReference type="Pfam" id="PF12241">
    <property type="entry name" value="Enoyl_reductase"/>
    <property type="match status" value="1"/>
</dbReference>
<name>A0A5J6G4X2_STRKN</name>
<dbReference type="EC" id="1.3.1.44" evidence="3"/>
<dbReference type="InterPro" id="IPR024906">
    <property type="entry name" value="Eno_Rdtase_FAD-bd_dom"/>
</dbReference>
<dbReference type="EMBL" id="CP023699">
    <property type="protein sequence ID" value="QEU90690.1"/>
    <property type="molecule type" value="Genomic_DNA"/>
</dbReference>
<evidence type="ECO:0000259" key="13">
    <source>
        <dbReference type="Pfam" id="PF12241"/>
    </source>
</evidence>
<keyword evidence="8" id="KW-0443">Lipid metabolism</keyword>
<dbReference type="AlphaFoldDB" id="A0A5J6G4X2"/>
<evidence type="ECO:0000256" key="6">
    <source>
        <dbReference type="ARBA" id="ARBA00023002"/>
    </source>
</evidence>
<keyword evidence="5" id="KW-0276">Fatty acid metabolism</keyword>
<feature type="compositionally biased region" description="Basic and acidic residues" evidence="11">
    <location>
        <begin position="417"/>
        <end position="432"/>
    </location>
</feature>
<dbReference type="InterPro" id="IPR036291">
    <property type="entry name" value="NAD(P)-bd_dom_sf"/>
</dbReference>
<dbReference type="Proteomes" id="UP000325529">
    <property type="component" value="Chromosome"/>
</dbReference>
<evidence type="ECO:0000256" key="2">
    <source>
        <dbReference type="ARBA" id="ARBA00011245"/>
    </source>
</evidence>
<evidence type="ECO:0000256" key="9">
    <source>
        <dbReference type="ARBA" id="ARBA00023160"/>
    </source>
</evidence>
<evidence type="ECO:0000259" key="14">
    <source>
        <dbReference type="Pfam" id="PF12242"/>
    </source>
</evidence>
<organism evidence="15 16">
    <name type="scientific">Streptomyces kanamyceticus</name>
    <dbReference type="NCBI Taxonomy" id="1967"/>
    <lineage>
        <taxon>Bacteria</taxon>
        <taxon>Bacillati</taxon>
        <taxon>Actinomycetota</taxon>
        <taxon>Actinomycetes</taxon>
        <taxon>Kitasatosporales</taxon>
        <taxon>Streptomycetaceae</taxon>
        <taxon>Streptomyces</taxon>
    </lineage>
</organism>
<evidence type="ECO:0000256" key="10">
    <source>
        <dbReference type="ARBA" id="ARBA00048302"/>
    </source>
</evidence>
<protein>
    <recommendedName>
        <fullName evidence="3">trans-2-enoyl-CoA reductase (NAD(+))</fullName>
        <ecNumber evidence="3">1.3.1.44</ecNumber>
    </recommendedName>
</protein>
<keyword evidence="9" id="KW-0275">Fatty acid biosynthesis</keyword>
<dbReference type="KEGG" id="ska:CP970_06980"/>
<evidence type="ECO:0000256" key="11">
    <source>
        <dbReference type="SAM" id="MobiDB-lite"/>
    </source>
</evidence>
<evidence type="ECO:0000259" key="12">
    <source>
        <dbReference type="Pfam" id="PF07055"/>
    </source>
</evidence>
<dbReference type="NCBIfam" id="NF010177">
    <property type="entry name" value="PRK13656.1"/>
    <property type="match status" value="1"/>
</dbReference>
<dbReference type="Pfam" id="PF07055">
    <property type="entry name" value="Eno-Rase_FAD_bd"/>
    <property type="match status" value="1"/>
</dbReference>
<feature type="domain" description="Enoyl reductase FAD binding" evidence="12">
    <location>
        <begin position="337"/>
        <end position="397"/>
    </location>
</feature>
<proteinExistence type="predicted"/>
<dbReference type="GO" id="GO:0050343">
    <property type="term" value="F:trans-2-enoyl-CoA reductase (NADH) activity"/>
    <property type="evidence" value="ECO:0007669"/>
    <property type="project" value="UniProtKB-EC"/>
</dbReference>
<dbReference type="InterPro" id="IPR024910">
    <property type="entry name" value="Enoyl-CoA_Rdtase_cat_dom"/>
</dbReference>
<feature type="domain" description="Trans-2-enoyl-CoA reductase-like NAD(P)H binding" evidence="14">
    <location>
        <begin position="2"/>
        <end position="79"/>
    </location>
</feature>
<dbReference type="SUPFAM" id="SSF51735">
    <property type="entry name" value="NAD(P)-binding Rossmann-fold domains"/>
    <property type="match status" value="1"/>
</dbReference>
<dbReference type="PANTHER" id="PTHR37480">
    <property type="entry name" value="ENOYL-[ACYL-CARRIER-PROTEIN] REDUCTASE [NADH]"/>
    <property type="match status" value="1"/>
</dbReference>
<keyword evidence="16" id="KW-1185">Reference proteome</keyword>
<keyword evidence="4" id="KW-0444">Lipid biosynthesis</keyword>
<sequence length="432" mass="45905">MIIEPMTHGSLCVNAHPEGCAQRVRDDIAYVRERPLPPGAARPRAVLVIGGSAGLGLATRLVAAVGLGAATLNVCRESPGLPGRTGTPGWYNTAALEGELARIGRYGRTVVGDAFSDEVKHRTARAVRDDLGQVDLVVHSLAAPRRTHPETGRTHRSAIKPLGAPFTAKTYDSATGEVGSATLEPASDEEIGDTVAVMGGDDWRRWIDVLGDAGVLAPDVTTLAFSYQGNTALAPTYRAGTLGRAKEHLEATAHALHARLGPTGGRAVTAVMRAMVTQASRVIPAQTLYTLILTRVMRERGLEEGPVAQAHRLLAEHLYPGCSASRSRTAAAFPGADEHGRLRLDDRELRPDVQAEVDRRLALVDTENIGRLGDPDGYRAQCLALNGFGLPGVDYAAPTDPVRDLGDPIHVAPTAPDRGRRTAVRHEHEAAT</sequence>
<evidence type="ECO:0000256" key="3">
    <source>
        <dbReference type="ARBA" id="ARBA00011983"/>
    </source>
</evidence>
<evidence type="ECO:0000256" key="1">
    <source>
        <dbReference type="ARBA" id="ARBA00005189"/>
    </source>
</evidence>
<comment type="catalytic activity">
    <reaction evidence="10">
        <text>a 2,3-saturated acyl-CoA + NAD(+) = a (2E)-enoyl-CoA + NADH + H(+)</text>
        <dbReference type="Rhea" id="RHEA:18177"/>
        <dbReference type="ChEBI" id="CHEBI:15378"/>
        <dbReference type="ChEBI" id="CHEBI:57540"/>
        <dbReference type="ChEBI" id="CHEBI:57945"/>
        <dbReference type="ChEBI" id="CHEBI:58856"/>
        <dbReference type="ChEBI" id="CHEBI:65111"/>
        <dbReference type="EC" id="1.3.1.44"/>
    </reaction>
</comment>
<dbReference type="Pfam" id="PF12242">
    <property type="entry name" value="Eno-Rase_NADH_b"/>
    <property type="match status" value="1"/>
</dbReference>